<evidence type="ECO:0000313" key="2">
    <source>
        <dbReference type="EMBL" id="KAK7268649.1"/>
    </source>
</evidence>
<name>A0AAN9F2U6_CROPI</name>
<dbReference type="PROSITE" id="PS51925">
    <property type="entry name" value="SWIB_MDM2"/>
    <property type="match status" value="1"/>
</dbReference>
<dbReference type="PANTHER" id="PTHR46851">
    <property type="entry name" value="OS01G0884500 PROTEIN"/>
    <property type="match status" value="1"/>
</dbReference>
<evidence type="ECO:0000313" key="3">
    <source>
        <dbReference type="Proteomes" id="UP001372338"/>
    </source>
</evidence>
<dbReference type="EMBL" id="JAYWIO010000004">
    <property type="protein sequence ID" value="KAK7268649.1"/>
    <property type="molecule type" value="Genomic_DNA"/>
</dbReference>
<dbReference type="InterPro" id="IPR045894">
    <property type="entry name" value="At5g08430-like"/>
</dbReference>
<dbReference type="InterPro" id="IPR036885">
    <property type="entry name" value="SWIB_MDM2_dom_sf"/>
</dbReference>
<dbReference type="PANTHER" id="PTHR46851:SF11">
    <property type="entry name" value="GYF DOMAIN-CONTAINING PROTEIN"/>
    <property type="match status" value="1"/>
</dbReference>
<sequence>MDFDAKVGSSSTKEINAQVVQQQMIKKRKERSNKIECIGWGSTYLFRFLESIGKDISKEMSRDDLTEIVIEYARKNNLFNSSKKNKIDFDDNLHSLFGWRRKFLTRRGISELLEKHLAVCIKESCDDDDVFYSNSENDTNEGTLALAKSDEEHNKKINVESQVEVKPRSCFVAIIPSNIKLVYLMRSLVENFLVKDPENFESKNNQPYSHSNLLLM</sequence>
<feature type="domain" description="DM2" evidence="1">
    <location>
        <begin position="34"/>
        <end position="119"/>
    </location>
</feature>
<comment type="caution">
    <text evidence="2">The sequence shown here is derived from an EMBL/GenBank/DDBJ whole genome shotgun (WGS) entry which is preliminary data.</text>
</comment>
<protein>
    <recommendedName>
        <fullName evidence="1">DM2 domain-containing protein</fullName>
    </recommendedName>
</protein>
<dbReference type="InterPro" id="IPR003121">
    <property type="entry name" value="SWIB_MDM2_domain"/>
</dbReference>
<gene>
    <name evidence="2" type="ORF">RIF29_21354</name>
</gene>
<keyword evidence="3" id="KW-1185">Reference proteome</keyword>
<organism evidence="2 3">
    <name type="scientific">Crotalaria pallida</name>
    <name type="common">Smooth rattlebox</name>
    <name type="synonym">Crotalaria striata</name>
    <dbReference type="NCBI Taxonomy" id="3830"/>
    <lineage>
        <taxon>Eukaryota</taxon>
        <taxon>Viridiplantae</taxon>
        <taxon>Streptophyta</taxon>
        <taxon>Embryophyta</taxon>
        <taxon>Tracheophyta</taxon>
        <taxon>Spermatophyta</taxon>
        <taxon>Magnoliopsida</taxon>
        <taxon>eudicotyledons</taxon>
        <taxon>Gunneridae</taxon>
        <taxon>Pentapetalae</taxon>
        <taxon>rosids</taxon>
        <taxon>fabids</taxon>
        <taxon>Fabales</taxon>
        <taxon>Fabaceae</taxon>
        <taxon>Papilionoideae</taxon>
        <taxon>50 kb inversion clade</taxon>
        <taxon>genistoids sensu lato</taxon>
        <taxon>core genistoids</taxon>
        <taxon>Crotalarieae</taxon>
        <taxon>Crotalaria</taxon>
    </lineage>
</organism>
<dbReference type="Gene3D" id="1.10.245.10">
    <property type="entry name" value="SWIB/MDM2 domain"/>
    <property type="match status" value="1"/>
</dbReference>
<proteinExistence type="predicted"/>
<accession>A0AAN9F2U6</accession>
<dbReference type="Pfam" id="PF02201">
    <property type="entry name" value="SWIB"/>
    <property type="match status" value="1"/>
</dbReference>
<dbReference type="Proteomes" id="UP001372338">
    <property type="component" value="Unassembled WGS sequence"/>
</dbReference>
<dbReference type="CDD" id="cd10567">
    <property type="entry name" value="SWIB-MDM2_like"/>
    <property type="match status" value="1"/>
</dbReference>
<dbReference type="AlphaFoldDB" id="A0AAN9F2U6"/>
<evidence type="ECO:0000259" key="1">
    <source>
        <dbReference type="PROSITE" id="PS51925"/>
    </source>
</evidence>
<dbReference type="SUPFAM" id="SSF47592">
    <property type="entry name" value="SWIB/MDM2 domain"/>
    <property type="match status" value="1"/>
</dbReference>
<reference evidence="2 3" key="1">
    <citation type="submission" date="2024-01" db="EMBL/GenBank/DDBJ databases">
        <title>The genomes of 5 underutilized Papilionoideae crops provide insights into root nodulation and disease resistanc.</title>
        <authorList>
            <person name="Yuan L."/>
        </authorList>
    </citation>
    <scope>NUCLEOTIDE SEQUENCE [LARGE SCALE GENOMIC DNA]</scope>
    <source>
        <strain evidence="2">ZHUSHIDOU_FW_LH</strain>
        <tissue evidence="2">Leaf</tissue>
    </source>
</reference>